<gene>
    <name evidence="3" type="ORF">FYJ85_02880</name>
</gene>
<organism evidence="3 4">
    <name type="scientific">Victivallis lenta</name>
    <dbReference type="NCBI Taxonomy" id="2606640"/>
    <lineage>
        <taxon>Bacteria</taxon>
        <taxon>Pseudomonadati</taxon>
        <taxon>Lentisphaerota</taxon>
        <taxon>Lentisphaeria</taxon>
        <taxon>Victivallales</taxon>
        <taxon>Victivallaceae</taxon>
        <taxon>Victivallis</taxon>
    </lineage>
</organism>
<dbReference type="RefSeq" id="WP_154416939.1">
    <property type="nucleotide sequence ID" value="NZ_DBFCGB010000114.1"/>
</dbReference>
<dbReference type="Proteomes" id="UP000435649">
    <property type="component" value="Unassembled WGS sequence"/>
</dbReference>
<reference evidence="3 4" key="1">
    <citation type="submission" date="2019-08" db="EMBL/GenBank/DDBJ databases">
        <title>In-depth cultivation of the pig gut microbiome towards novel bacterial diversity and tailored functional studies.</title>
        <authorList>
            <person name="Wylensek D."/>
            <person name="Hitch T.C.A."/>
            <person name="Clavel T."/>
        </authorList>
    </citation>
    <scope>NUCLEOTIDE SEQUENCE [LARGE SCALE GENOMIC DNA]</scope>
    <source>
        <strain evidence="3 4">BBE-744-WT-12</strain>
    </source>
</reference>
<dbReference type="EMBL" id="VUNS01000002">
    <property type="protein sequence ID" value="MST95988.1"/>
    <property type="molecule type" value="Genomic_DNA"/>
</dbReference>
<feature type="transmembrane region" description="Helical" evidence="2">
    <location>
        <begin position="99"/>
        <end position="122"/>
    </location>
</feature>
<name>A0A844G074_9BACT</name>
<sequence>MENLILWGVPVIGALIGLGSRLFKSYTSLLNFAFAVYLSIWTESMISSLFRVPGNAAPYKSAVTMLFCAILAWVLLMKLTDQLMPEEREFVFPPLLDKLGGGFCGFLAGMVLINFAAFLLCATPQKTIVTGFVSLPALERASAGNLVSFTHLIDSVTFQKYSRGQRAETLERLIRQADPPPPPEEEQPPSVPANLRNTASPRR</sequence>
<feature type="transmembrane region" description="Helical" evidence="2">
    <location>
        <begin position="29"/>
        <end position="50"/>
    </location>
</feature>
<keyword evidence="2" id="KW-0472">Membrane</keyword>
<evidence type="ECO:0000256" key="1">
    <source>
        <dbReference type="SAM" id="MobiDB-lite"/>
    </source>
</evidence>
<keyword evidence="2" id="KW-0812">Transmembrane</keyword>
<proteinExistence type="predicted"/>
<evidence type="ECO:0000313" key="4">
    <source>
        <dbReference type="Proteomes" id="UP000435649"/>
    </source>
</evidence>
<dbReference type="AlphaFoldDB" id="A0A844G074"/>
<comment type="caution">
    <text evidence="3">The sequence shown here is derived from an EMBL/GenBank/DDBJ whole genome shotgun (WGS) entry which is preliminary data.</text>
</comment>
<keyword evidence="4" id="KW-1185">Reference proteome</keyword>
<protein>
    <submittedName>
        <fullName evidence="3">Uncharacterized protein</fullName>
    </submittedName>
</protein>
<accession>A0A844G074</accession>
<keyword evidence="2" id="KW-1133">Transmembrane helix</keyword>
<evidence type="ECO:0000313" key="3">
    <source>
        <dbReference type="EMBL" id="MST95988.1"/>
    </source>
</evidence>
<evidence type="ECO:0000256" key="2">
    <source>
        <dbReference type="SAM" id="Phobius"/>
    </source>
</evidence>
<feature type="transmembrane region" description="Helical" evidence="2">
    <location>
        <begin position="62"/>
        <end position="79"/>
    </location>
</feature>
<feature type="region of interest" description="Disordered" evidence="1">
    <location>
        <begin position="174"/>
        <end position="203"/>
    </location>
</feature>